<dbReference type="PANTHER" id="PTHR19324">
    <property type="entry name" value="PERFORIN-LIKE PROTEIN 1"/>
    <property type="match status" value="1"/>
</dbReference>
<sequence>MRLQLFMATLLGLSVTVLCQAPTPPAVRYIGVGYNLVKGNPEGGTLQNGGVDPGILPTRRILNLSYEEEHFTADRRFKVPYEVQFSPRQSCVTETSISVFSGGQSYQRQLSVGVTASASFLQLFSFTASSALQEIEEQSHRMGKVYCQTIVVCNKGQARYRDELGDKFSIADGFAADACRLPYDFNIEAYMNFLEDWGTHVILEVDVGTKTVERNESSLGEFVRYAMDNVKSSISFGGSFDGSSGSVSVDVDTFNGNMQQGTQFGSKTYRFTMGGQDLNEPVLKIPITWPRGTYGFPKADSGCPRDIWNTGYLYQDTEDAVPSNRWSTPLHLQADYDYNNIGYYFCMKTEAEEDSYNWPFPSGRYCVYKKGPCPDGLEEGSIHWDDENTLNQNKNRGVLPDGNYSDDTTISFCCRTDGYTALPIHLPTDKPFILLSNALRCQAVHGMNVSEEYFGWHTEAINNQDSSTGSTPTIPKIGSSWIRLTFCYYYKS</sequence>
<feature type="signal peptide" evidence="1">
    <location>
        <begin position="1"/>
        <end position="19"/>
    </location>
</feature>
<dbReference type="Pfam" id="PF16977">
    <property type="entry name" value="ApeC"/>
    <property type="match status" value="1"/>
</dbReference>
<dbReference type="InterPro" id="IPR031569">
    <property type="entry name" value="ApeC"/>
</dbReference>
<dbReference type="EMBL" id="JAIZAY010000019">
    <property type="protein sequence ID" value="KAJ8023274.1"/>
    <property type="molecule type" value="Genomic_DNA"/>
</dbReference>
<keyword evidence="4" id="KW-1185">Reference proteome</keyword>
<organism evidence="3 4">
    <name type="scientific">Holothuria leucospilota</name>
    <name type="common">Black long sea cucumber</name>
    <name type="synonym">Mertensiothuria leucospilota</name>
    <dbReference type="NCBI Taxonomy" id="206669"/>
    <lineage>
        <taxon>Eukaryota</taxon>
        <taxon>Metazoa</taxon>
        <taxon>Echinodermata</taxon>
        <taxon>Eleutherozoa</taxon>
        <taxon>Echinozoa</taxon>
        <taxon>Holothuroidea</taxon>
        <taxon>Aspidochirotacea</taxon>
        <taxon>Aspidochirotida</taxon>
        <taxon>Holothuriidae</taxon>
        <taxon>Holothuria</taxon>
    </lineage>
</organism>
<proteinExistence type="predicted"/>
<evidence type="ECO:0000256" key="1">
    <source>
        <dbReference type="SAM" id="SignalP"/>
    </source>
</evidence>
<feature type="domain" description="MACPF" evidence="2">
    <location>
        <begin position="12"/>
        <end position="347"/>
    </location>
</feature>
<feature type="chain" id="PRO_5040414656" description="MACPF domain-containing protein" evidence="1">
    <location>
        <begin position="20"/>
        <end position="492"/>
    </location>
</feature>
<dbReference type="PROSITE" id="PS51412">
    <property type="entry name" value="MACPF_2"/>
    <property type="match status" value="1"/>
</dbReference>
<dbReference type="AlphaFoldDB" id="A0A9Q0YJ94"/>
<accession>A0A9Q0YJ94</accession>
<comment type="caution">
    <text evidence="3">The sequence shown here is derived from an EMBL/GenBank/DDBJ whole genome shotgun (WGS) entry which is preliminary data.</text>
</comment>
<keyword evidence="1" id="KW-0732">Signal</keyword>
<dbReference type="Pfam" id="PF01823">
    <property type="entry name" value="MACPF"/>
    <property type="match status" value="1"/>
</dbReference>
<reference evidence="3" key="1">
    <citation type="submission" date="2021-10" db="EMBL/GenBank/DDBJ databases">
        <title>Tropical sea cucumber genome reveals ecological adaptation and Cuvierian tubules defense mechanism.</title>
        <authorList>
            <person name="Chen T."/>
        </authorList>
    </citation>
    <scope>NUCLEOTIDE SEQUENCE</scope>
    <source>
        <strain evidence="3">Nanhai2018</strain>
        <tissue evidence="3">Muscle</tissue>
    </source>
</reference>
<evidence type="ECO:0000313" key="3">
    <source>
        <dbReference type="EMBL" id="KAJ8023274.1"/>
    </source>
</evidence>
<evidence type="ECO:0000259" key="2">
    <source>
        <dbReference type="PROSITE" id="PS51412"/>
    </source>
</evidence>
<dbReference type="SMR" id="A0A9Q0YJ94"/>
<dbReference type="OrthoDB" id="5954510at2759"/>
<name>A0A9Q0YJ94_HOLLE</name>
<dbReference type="Proteomes" id="UP001152320">
    <property type="component" value="Chromosome 19"/>
</dbReference>
<gene>
    <name evidence="3" type="ORF">HOLleu_35640</name>
</gene>
<dbReference type="InterPro" id="IPR020864">
    <property type="entry name" value="MACPF"/>
</dbReference>
<protein>
    <recommendedName>
        <fullName evidence="2">MACPF domain-containing protein</fullName>
    </recommendedName>
</protein>
<dbReference type="PANTHER" id="PTHR19324:SF33">
    <property type="entry name" value="MUCIN-5AC"/>
    <property type="match status" value="1"/>
</dbReference>
<evidence type="ECO:0000313" key="4">
    <source>
        <dbReference type="Proteomes" id="UP001152320"/>
    </source>
</evidence>